<evidence type="ECO:0000313" key="8">
    <source>
        <dbReference type="EMBL" id="VHO05656.1"/>
    </source>
</evidence>
<evidence type="ECO:0000259" key="7">
    <source>
        <dbReference type="Pfam" id="PF02463"/>
    </source>
</evidence>
<dbReference type="Pfam" id="PF02463">
    <property type="entry name" value="SMC_N"/>
    <property type="match status" value="2"/>
</dbReference>
<keyword evidence="5 6" id="KW-0238">DNA-binding</keyword>
<dbReference type="InterPro" id="IPR003395">
    <property type="entry name" value="RecF/RecN/SMC_N"/>
</dbReference>
<dbReference type="InterPro" id="IPR024704">
    <property type="entry name" value="SMC"/>
</dbReference>
<evidence type="ECO:0000256" key="2">
    <source>
        <dbReference type="ARBA" id="ARBA00022741"/>
    </source>
</evidence>
<organism evidence="8">
    <name type="scientific">Rheinheimera sp. BAL341</name>
    <dbReference type="NCBI Taxonomy" id="1708203"/>
    <lineage>
        <taxon>Bacteria</taxon>
        <taxon>Pseudomonadati</taxon>
        <taxon>Pseudomonadota</taxon>
        <taxon>Gammaproteobacteria</taxon>
        <taxon>Chromatiales</taxon>
        <taxon>Chromatiaceae</taxon>
        <taxon>Rheinheimera</taxon>
    </lineage>
</organism>
<dbReference type="GO" id="GO:0016887">
    <property type="term" value="F:ATP hydrolysis activity"/>
    <property type="evidence" value="ECO:0007669"/>
    <property type="project" value="InterPro"/>
</dbReference>
<dbReference type="NCBIfam" id="TIGR02168">
    <property type="entry name" value="SMC_prok_B"/>
    <property type="match status" value="1"/>
</dbReference>
<feature type="coiled-coil region" evidence="6">
    <location>
        <begin position="756"/>
        <end position="888"/>
    </location>
</feature>
<keyword evidence="4 6" id="KW-0175">Coiled coil</keyword>
<comment type="domain">
    <text evidence="6">Contains large globular domains required for ATP hydrolysis at each terminus and a third globular domain forming a flexible hinge near the middle of the molecule. These domains are separated by coiled-coil structures.</text>
</comment>
<feature type="coiled-coil region" evidence="6">
    <location>
        <begin position="170"/>
        <end position="264"/>
    </location>
</feature>
<dbReference type="GO" id="GO:0003677">
    <property type="term" value="F:DNA binding"/>
    <property type="evidence" value="ECO:0007669"/>
    <property type="project" value="UniProtKB-UniRule"/>
</dbReference>
<gene>
    <name evidence="6" type="primary">smc</name>
    <name evidence="8" type="ORF">BAL341_2740</name>
</gene>
<dbReference type="Gene3D" id="3.40.50.300">
    <property type="entry name" value="P-loop containing nucleotide triphosphate hydrolases"/>
    <property type="match status" value="2"/>
</dbReference>
<dbReference type="GO" id="GO:0030261">
    <property type="term" value="P:chromosome condensation"/>
    <property type="evidence" value="ECO:0007669"/>
    <property type="project" value="InterPro"/>
</dbReference>
<keyword evidence="3 6" id="KW-0067">ATP-binding</keyword>
<reference evidence="8" key="1">
    <citation type="submission" date="2019-04" db="EMBL/GenBank/DDBJ databases">
        <authorList>
            <person name="Brambilla D."/>
        </authorList>
    </citation>
    <scope>NUCLEOTIDE SEQUENCE</scope>
    <source>
        <strain evidence="8">BAL1</strain>
    </source>
</reference>
<evidence type="ECO:0000256" key="3">
    <source>
        <dbReference type="ARBA" id="ARBA00022840"/>
    </source>
</evidence>
<feature type="coiled-coil region" evidence="6">
    <location>
        <begin position="300"/>
        <end position="514"/>
    </location>
</feature>
<dbReference type="PANTHER" id="PTHR43977">
    <property type="entry name" value="STRUCTURAL MAINTENANCE OF CHROMOSOMES PROTEIN 3"/>
    <property type="match status" value="1"/>
</dbReference>
<feature type="domain" description="RecF/RecN/SMC N-terminal" evidence="7">
    <location>
        <begin position="3"/>
        <end position="391"/>
    </location>
</feature>
<dbReference type="InterPro" id="IPR027417">
    <property type="entry name" value="P-loop_NTPase"/>
</dbReference>
<dbReference type="GO" id="GO:0007062">
    <property type="term" value="P:sister chromatid cohesion"/>
    <property type="evidence" value="ECO:0007669"/>
    <property type="project" value="InterPro"/>
</dbReference>
<evidence type="ECO:0000256" key="4">
    <source>
        <dbReference type="ARBA" id="ARBA00023054"/>
    </source>
</evidence>
<evidence type="ECO:0000256" key="1">
    <source>
        <dbReference type="ARBA" id="ARBA00022490"/>
    </source>
</evidence>
<comment type="subunit">
    <text evidence="6">Homodimer.</text>
</comment>
<dbReference type="EMBL" id="CAAJGR010000005">
    <property type="protein sequence ID" value="VHO05656.1"/>
    <property type="molecule type" value="Genomic_DNA"/>
</dbReference>
<comment type="function">
    <text evidence="6">Required for chromosome condensation and partitioning.</text>
</comment>
<comment type="subcellular location">
    <subcellularLocation>
        <location evidence="6">Cytoplasm</location>
    </subcellularLocation>
</comment>
<dbReference type="GO" id="GO:0007059">
    <property type="term" value="P:chromosome segregation"/>
    <property type="evidence" value="ECO:0007669"/>
    <property type="project" value="UniProtKB-UniRule"/>
</dbReference>
<comment type="similarity">
    <text evidence="6">Belongs to the SMC family.</text>
</comment>
<evidence type="ECO:0000256" key="5">
    <source>
        <dbReference type="ARBA" id="ARBA00023125"/>
    </source>
</evidence>
<sequence>MRLKQIKLSGFKSFVDSTSVPFPQQMTAVVGPNGCGKSNVIDAVRWVLGESSAKNLRGDAMTDVIFNGSAQRKPVSQASVELVFENTEGRLAGGLADRSEIAIKRIVTRDAQSLYFLNGTKCRRRDITDIFLGTGLGPRSYAIIEQGMISRLIESKPQELRVFIEEAAGISRYKERRRETENRIKHTRENLDRLADVRDELGKNIDKLKRQATAAQRYKELKAQERKLKAELTTIKWLHYSNRFSALEQQLQQQETELEKYQSQELGDQRVLLELKQQAQDSRQQLEQVQSPFYQLGATISRLEQQILHQRQQQQTLSAQLRQAEQSLQQAEHYIATEQAQQHELELQLAQDEPQLALLQEQVDELALQLQQLEDLQQQQQQAYLAWQQQQFRLQQQQQQYQLQLQNQQQQLQQQLAQQQVLQQEQADLALAPLQDKQQTLSQAFAELDAKLQQQLRQREALQQQLQLQEQQVKTYYNALVQAQSEQQLLQREQQQLQRQQQQKDAEQQQLLQQLQVKPGWATAVTLVLGQLQHASIQTGLREQAETLVSPNQQAAQSGTLAQMIEAGIYPDNLNQVLCAGSITDARQKVGQLAAGQSIITAEGYWLGSNWSVLAGSATQDSYLLRAERLQTLDTQLTSATATVTRAADAHQQQQQQLEQLQQQLKQQQQQLQMLQQQQQQKQTEMLLAQQALQQAQKQSQKLDAELEQRQLQQAQTAERIAQLQTELELCAEQLLLHDEEQAGLQQHSSTQQQQLQQLRSRYEQQRTAQQQLLMQNKVAQQQVNTLQHNLQRSLQQQQQLQEQVSQIQMQLQQDDEPELLLQEQLQENLLQREDAEQQMVAQQEMLLAIEQQIRELEQGQQGIMQVLQKKRAQLSELQLDAEGYRVRANNMMELLREQQANMKEVLASLPADAEEALCQQQLDKTIDAVGRLGPINLAAIEEYEQQAERKLYLDAQNDDLTAAMDTLETAIRKIDKETRQKFKETFEQVNDGLKTLFPKVFGGGSAYLDLTEDDLLETGVTIMARPPGKKNSTIHLLSGGEKALTALSLVFSIFRLNPAPFCMLDEVDAPLDDANVGRFCNLVREMSETVQFIYISHNKIAMEMAAQLMGVTMQEPGVSRVVAVDVDDAVKMAAAS</sequence>
<dbReference type="GO" id="GO:0006260">
    <property type="term" value="P:DNA replication"/>
    <property type="evidence" value="ECO:0007669"/>
    <property type="project" value="UniProtKB-UniRule"/>
</dbReference>
<accession>A0A486XVA8</accession>
<keyword evidence="2 6" id="KW-0547">Nucleotide-binding</keyword>
<feature type="binding site" evidence="6">
    <location>
        <begin position="32"/>
        <end position="39"/>
    </location>
    <ligand>
        <name>ATP</name>
        <dbReference type="ChEBI" id="CHEBI:30616"/>
    </ligand>
</feature>
<dbReference type="HAMAP" id="MF_01894">
    <property type="entry name" value="Smc_prok"/>
    <property type="match status" value="1"/>
</dbReference>
<dbReference type="SUPFAM" id="SSF52540">
    <property type="entry name" value="P-loop containing nucleoside triphosphate hydrolases"/>
    <property type="match status" value="2"/>
</dbReference>
<proteinExistence type="inferred from homology"/>
<keyword evidence="1 6" id="KW-0963">Cytoplasm</keyword>
<evidence type="ECO:0000256" key="6">
    <source>
        <dbReference type="HAMAP-Rule" id="MF_01894"/>
    </source>
</evidence>
<protein>
    <recommendedName>
        <fullName evidence="6">Chromosome partition protein Smc</fullName>
    </recommendedName>
</protein>
<dbReference type="AlphaFoldDB" id="A0A486XVA8"/>
<name>A0A486XVA8_9GAMM</name>
<feature type="coiled-coil region" evidence="6">
    <location>
        <begin position="644"/>
        <end position="727"/>
    </location>
</feature>
<feature type="domain" description="RecF/RecN/SMC N-terminal" evidence="7">
    <location>
        <begin position="811"/>
        <end position="1120"/>
    </location>
</feature>
<dbReference type="InterPro" id="IPR011890">
    <property type="entry name" value="SMC_prok"/>
</dbReference>
<dbReference type="GO" id="GO:0005737">
    <property type="term" value="C:cytoplasm"/>
    <property type="evidence" value="ECO:0007669"/>
    <property type="project" value="UniProtKB-SubCell"/>
</dbReference>
<dbReference type="CDD" id="cd03278">
    <property type="entry name" value="ABC_SMC_barmotin"/>
    <property type="match status" value="2"/>
</dbReference>
<dbReference type="PIRSF" id="PIRSF005719">
    <property type="entry name" value="SMC"/>
    <property type="match status" value="1"/>
</dbReference>
<dbReference type="GO" id="GO:0005524">
    <property type="term" value="F:ATP binding"/>
    <property type="evidence" value="ECO:0007669"/>
    <property type="project" value="UniProtKB-UniRule"/>
</dbReference>